<protein>
    <submittedName>
        <fullName evidence="2">Uncharacterized protein</fullName>
    </submittedName>
</protein>
<accession>E9GYW3</accession>
<dbReference type="HOGENOM" id="CLU_1760644_0_0_1"/>
<sequence length="148" mass="16733">MTPLCQPEAVEAIQIAAFTQLARTERAIGCATFTPNTHQFYKLMRIVKDCNWHVRDDYMMGISEIASSKEYIPLKVHTWYHKPFEHVCSNCFKVIYQFAKTENRPCEQCNKLGLPTLANKLSGKSGEGNTRDSSTLTDSIDQHASSSI</sequence>
<organism evidence="2 3">
    <name type="scientific">Daphnia pulex</name>
    <name type="common">Water flea</name>
    <dbReference type="NCBI Taxonomy" id="6669"/>
    <lineage>
        <taxon>Eukaryota</taxon>
        <taxon>Metazoa</taxon>
        <taxon>Ecdysozoa</taxon>
        <taxon>Arthropoda</taxon>
        <taxon>Crustacea</taxon>
        <taxon>Branchiopoda</taxon>
        <taxon>Diplostraca</taxon>
        <taxon>Cladocera</taxon>
        <taxon>Anomopoda</taxon>
        <taxon>Daphniidae</taxon>
        <taxon>Daphnia</taxon>
    </lineage>
</organism>
<dbReference type="Proteomes" id="UP000000305">
    <property type="component" value="Unassembled WGS sequence"/>
</dbReference>
<dbReference type="InParanoid" id="E9GYW3"/>
<feature type="compositionally biased region" description="Polar residues" evidence="1">
    <location>
        <begin position="127"/>
        <end position="148"/>
    </location>
</feature>
<dbReference type="AlphaFoldDB" id="E9GYW3"/>
<reference evidence="2 3" key="1">
    <citation type="journal article" date="2011" name="Science">
        <title>The ecoresponsive genome of Daphnia pulex.</title>
        <authorList>
            <person name="Colbourne J.K."/>
            <person name="Pfrender M.E."/>
            <person name="Gilbert D."/>
            <person name="Thomas W.K."/>
            <person name="Tucker A."/>
            <person name="Oakley T.H."/>
            <person name="Tokishita S."/>
            <person name="Aerts A."/>
            <person name="Arnold G.J."/>
            <person name="Basu M.K."/>
            <person name="Bauer D.J."/>
            <person name="Caceres C.E."/>
            <person name="Carmel L."/>
            <person name="Casola C."/>
            <person name="Choi J.H."/>
            <person name="Detter J.C."/>
            <person name="Dong Q."/>
            <person name="Dusheyko S."/>
            <person name="Eads B.D."/>
            <person name="Frohlich T."/>
            <person name="Geiler-Samerotte K.A."/>
            <person name="Gerlach D."/>
            <person name="Hatcher P."/>
            <person name="Jogdeo S."/>
            <person name="Krijgsveld J."/>
            <person name="Kriventseva E.V."/>
            <person name="Kultz D."/>
            <person name="Laforsch C."/>
            <person name="Lindquist E."/>
            <person name="Lopez J."/>
            <person name="Manak J.R."/>
            <person name="Muller J."/>
            <person name="Pangilinan J."/>
            <person name="Patwardhan R.P."/>
            <person name="Pitluck S."/>
            <person name="Pritham E.J."/>
            <person name="Rechtsteiner A."/>
            <person name="Rho M."/>
            <person name="Rogozin I.B."/>
            <person name="Sakarya O."/>
            <person name="Salamov A."/>
            <person name="Schaack S."/>
            <person name="Shapiro H."/>
            <person name="Shiga Y."/>
            <person name="Skalitzky C."/>
            <person name="Smith Z."/>
            <person name="Souvorov A."/>
            <person name="Sung W."/>
            <person name="Tang Z."/>
            <person name="Tsuchiya D."/>
            <person name="Tu H."/>
            <person name="Vos H."/>
            <person name="Wang M."/>
            <person name="Wolf Y.I."/>
            <person name="Yamagata H."/>
            <person name="Yamada T."/>
            <person name="Ye Y."/>
            <person name="Shaw J.R."/>
            <person name="Andrews J."/>
            <person name="Crease T.J."/>
            <person name="Tang H."/>
            <person name="Lucas S.M."/>
            <person name="Robertson H.M."/>
            <person name="Bork P."/>
            <person name="Koonin E.V."/>
            <person name="Zdobnov E.M."/>
            <person name="Grigoriev I.V."/>
            <person name="Lynch M."/>
            <person name="Boore J.L."/>
        </authorList>
    </citation>
    <scope>NUCLEOTIDE SEQUENCE [LARGE SCALE GENOMIC DNA]</scope>
</reference>
<keyword evidence="3" id="KW-1185">Reference proteome</keyword>
<evidence type="ECO:0000256" key="1">
    <source>
        <dbReference type="SAM" id="MobiDB-lite"/>
    </source>
</evidence>
<evidence type="ECO:0000313" key="2">
    <source>
        <dbReference type="EMBL" id="EFX75338.1"/>
    </source>
</evidence>
<gene>
    <name evidence="2" type="ORF">DAPPUDRAFT_323452</name>
</gene>
<name>E9GYW3_DAPPU</name>
<dbReference type="EMBL" id="GL732576">
    <property type="protein sequence ID" value="EFX75338.1"/>
    <property type="molecule type" value="Genomic_DNA"/>
</dbReference>
<evidence type="ECO:0000313" key="3">
    <source>
        <dbReference type="Proteomes" id="UP000000305"/>
    </source>
</evidence>
<feature type="region of interest" description="Disordered" evidence="1">
    <location>
        <begin position="122"/>
        <end position="148"/>
    </location>
</feature>
<dbReference type="KEGG" id="dpx:DAPPUDRAFT_323452"/>
<proteinExistence type="predicted"/>